<dbReference type="InterPro" id="IPR011335">
    <property type="entry name" value="Restrct_endonuc-II-like"/>
</dbReference>
<dbReference type="GO" id="GO:0003677">
    <property type="term" value="F:DNA binding"/>
    <property type="evidence" value="ECO:0007669"/>
    <property type="project" value="InterPro"/>
</dbReference>
<keyword evidence="1" id="KW-1133">Transmembrane helix</keyword>
<evidence type="ECO:0000256" key="1">
    <source>
        <dbReference type="SAM" id="Phobius"/>
    </source>
</evidence>
<comment type="caution">
    <text evidence="3">The sequence shown here is derived from an EMBL/GenBank/DDBJ whole genome shotgun (WGS) entry which is preliminary data.</text>
</comment>
<evidence type="ECO:0000313" key="3">
    <source>
        <dbReference type="EMBL" id="NEC47870.1"/>
    </source>
</evidence>
<name>A0A9X5HAQ8_9ACTN</name>
<dbReference type="InterPro" id="IPR007560">
    <property type="entry name" value="Restrct_endonuc_IV_Mrr"/>
</dbReference>
<dbReference type="Proteomes" id="UP000471745">
    <property type="component" value="Unassembled WGS sequence"/>
</dbReference>
<dbReference type="AlphaFoldDB" id="A0A9X5HAQ8"/>
<accession>A0A9X5HAQ8</accession>
<gene>
    <name evidence="3" type="ORF">G3I18_04660</name>
</gene>
<keyword evidence="3" id="KW-0540">Nuclease</keyword>
<keyword evidence="4" id="KW-1185">Reference proteome</keyword>
<dbReference type="EMBL" id="JAAGNA010000164">
    <property type="protein sequence ID" value="NEC47870.1"/>
    <property type="molecule type" value="Genomic_DNA"/>
</dbReference>
<feature type="domain" description="Restriction endonuclease type IV Mrr" evidence="2">
    <location>
        <begin position="91"/>
        <end position="200"/>
    </location>
</feature>
<dbReference type="InterPro" id="IPR011856">
    <property type="entry name" value="tRNA_endonuc-like_dom_sf"/>
</dbReference>
<dbReference type="InterPro" id="IPR052906">
    <property type="entry name" value="Type_IV_Methyl-Rstrct_Enzyme"/>
</dbReference>
<dbReference type="SUPFAM" id="SSF52980">
    <property type="entry name" value="Restriction endonuclease-like"/>
    <property type="match status" value="1"/>
</dbReference>
<feature type="transmembrane region" description="Helical" evidence="1">
    <location>
        <begin position="48"/>
        <end position="65"/>
    </location>
</feature>
<sequence>MRRMRVRLRRPRGTVDVASACVVGVAVVVLAVRVVVHAAAVLLDAWPVVLALVVLTGVAAAWHIARSIAAERAAAERLAVLRVTLAELDAGDDRAFEEALRRLLVRDGWGARRVGGRGDQAADVMGEHARLGRLVVQAKHTAVGGKVGVRVMYEVNGTAGPVHRARHAVVVTNGTFTRDARDWGDKHGVHWVDRDRLRRWAENGVALHELLELPARPSRFGRAA</sequence>
<dbReference type="PANTHER" id="PTHR30015:SF6">
    <property type="entry name" value="SLL1429 PROTEIN"/>
    <property type="match status" value="1"/>
</dbReference>
<keyword evidence="1" id="KW-0472">Membrane</keyword>
<keyword evidence="3" id="KW-0378">Hydrolase</keyword>
<dbReference type="GO" id="GO:0009307">
    <property type="term" value="P:DNA restriction-modification system"/>
    <property type="evidence" value="ECO:0007669"/>
    <property type="project" value="InterPro"/>
</dbReference>
<evidence type="ECO:0000259" key="2">
    <source>
        <dbReference type="Pfam" id="PF04471"/>
    </source>
</evidence>
<proteinExistence type="predicted"/>
<dbReference type="GO" id="GO:0015666">
    <property type="term" value="F:restriction endodeoxyribonuclease activity"/>
    <property type="evidence" value="ECO:0007669"/>
    <property type="project" value="TreeGrafter"/>
</dbReference>
<dbReference type="Gene3D" id="3.40.1350.10">
    <property type="match status" value="1"/>
</dbReference>
<evidence type="ECO:0000313" key="4">
    <source>
        <dbReference type="Proteomes" id="UP000471745"/>
    </source>
</evidence>
<organism evidence="3 4">
    <name type="scientific">Actinospica acidiphila</name>
    <dbReference type="NCBI Taxonomy" id="304899"/>
    <lineage>
        <taxon>Bacteria</taxon>
        <taxon>Bacillati</taxon>
        <taxon>Actinomycetota</taxon>
        <taxon>Actinomycetes</taxon>
        <taxon>Catenulisporales</taxon>
        <taxon>Actinospicaceae</taxon>
        <taxon>Actinospica</taxon>
    </lineage>
</organism>
<keyword evidence="1" id="KW-0812">Transmembrane</keyword>
<reference evidence="3 4" key="1">
    <citation type="submission" date="2020-01" db="EMBL/GenBank/DDBJ databases">
        <title>Insect and environment-associated Actinomycetes.</title>
        <authorList>
            <person name="Currrie C."/>
            <person name="Chevrette M."/>
            <person name="Carlson C."/>
            <person name="Stubbendieck R."/>
            <person name="Wendt-Pienkowski E."/>
        </authorList>
    </citation>
    <scope>NUCLEOTIDE SEQUENCE [LARGE SCALE GENOMIC DNA]</scope>
    <source>
        <strain evidence="3 4">SID8189</strain>
    </source>
</reference>
<dbReference type="Pfam" id="PF04471">
    <property type="entry name" value="Mrr_cat"/>
    <property type="match status" value="1"/>
</dbReference>
<protein>
    <submittedName>
        <fullName evidence="3">Restriction endonuclease</fullName>
    </submittedName>
</protein>
<dbReference type="PANTHER" id="PTHR30015">
    <property type="entry name" value="MRR RESTRICTION SYSTEM PROTEIN"/>
    <property type="match status" value="1"/>
</dbReference>
<keyword evidence="3" id="KW-0255">Endonuclease</keyword>